<accession>A0A345T1P1</accession>
<evidence type="ECO:0000256" key="5">
    <source>
        <dbReference type="ARBA" id="ARBA00022692"/>
    </source>
</evidence>
<dbReference type="GO" id="GO:0008237">
    <property type="term" value="F:metallopeptidase activity"/>
    <property type="evidence" value="ECO:0007669"/>
    <property type="project" value="UniProtKB-UniRule"/>
</dbReference>
<feature type="transmembrane region" description="Helical" evidence="14">
    <location>
        <begin position="214"/>
        <end position="230"/>
    </location>
</feature>
<dbReference type="PANTHER" id="PTHR39188">
    <property type="entry name" value="MEMBRANE-ASSOCIATED ZINC METALLOPROTEASE M50B"/>
    <property type="match status" value="1"/>
</dbReference>
<dbReference type="InterPro" id="IPR000644">
    <property type="entry name" value="CBS_dom"/>
</dbReference>
<keyword evidence="11 14" id="KW-0482">Metalloprotease</keyword>
<sequence>MDGSMGLGRVFGIPLKVHWSVPLLLVVLGYDLGREVLPPWVPGRSGAVYAVAGLVGAVVLLASLVLHEGAHAVVARRGGVKVEDMTLWALGGVTRMGPPQTPRAMLAVAGSGPLTSLVVGGVLLGAGVGLHAALGWGVVPALLVWLGAANLLLGVFNLLPAAPLDGGRVLQALLWMRSGDRLRAEQVADQSGQVVGYLLIALGVVSVLGGSAGGFWLALIGFFVAVTAGAERRRAMLGSALRGLRVADAMSAPVETGPDWQTVARFVDDAVARSHHSALPLVDFEGRPSGLVTLRRLAAVPPAQREQVRVRDVAQPLARCATAEPGEALAEALQRAAQHGGSRLLVVDGGRLVGIVTGHDVARLMHRHALVDHPGHAA</sequence>
<comment type="subcellular location">
    <subcellularLocation>
        <location evidence="1 14">Cell membrane</location>
        <topology evidence="1 14">Multi-pass membrane protein</topology>
    </subcellularLocation>
</comment>
<keyword evidence="3 14" id="KW-1003">Cell membrane</keyword>
<feature type="binding site" evidence="16">
    <location>
        <position position="165"/>
    </location>
    <ligand>
        <name>Zn(2+)</name>
        <dbReference type="ChEBI" id="CHEBI:29105"/>
        <note>catalytic</note>
    </ligand>
</feature>
<gene>
    <name evidence="19" type="ORF">C7M71_023330</name>
</gene>
<dbReference type="PANTHER" id="PTHR39188:SF3">
    <property type="entry name" value="STAGE IV SPORULATION PROTEIN FB"/>
    <property type="match status" value="1"/>
</dbReference>
<comment type="cofactor">
    <cofactor evidence="14 16">
        <name>Zn(2+)</name>
        <dbReference type="ChEBI" id="CHEBI:29105"/>
    </cofactor>
    <text evidence="14 16">Binds 1 zinc ion per subunit.</text>
</comment>
<keyword evidence="4 14" id="KW-0645">Protease</keyword>
<reference evidence="20" key="1">
    <citation type="submission" date="2018-07" db="EMBL/GenBank/DDBJ databases">
        <title>Streptacidiphilus bronchialis DSM 106435 chromosome.</title>
        <authorList>
            <person name="Batra D."/>
            <person name="Gulvik C.A."/>
        </authorList>
    </citation>
    <scope>NUCLEOTIDE SEQUENCE [LARGE SCALE GENOMIC DNA]</scope>
    <source>
        <strain evidence="20">DSM 106435</strain>
    </source>
</reference>
<evidence type="ECO:0000256" key="6">
    <source>
        <dbReference type="ARBA" id="ARBA00022723"/>
    </source>
</evidence>
<evidence type="ECO:0000256" key="8">
    <source>
        <dbReference type="ARBA" id="ARBA00022801"/>
    </source>
</evidence>
<keyword evidence="8 14" id="KW-0378">Hydrolase</keyword>
<keyword evidence="6 14" id="KW-0479">Metal-binding</keyword>
<evidence type="ECO:0000256" key="4">
    <source>
        <dbReference type="ARBA" id="ARBA00022670"/>
    </source>
</evidence>
<evidence type="ECO:0000256" key="11">
    <source>
        <dbReference type="ARBA" id="ARBA00023049"/>
    </source>
</evidence>
<evidence type="ECO:0000256" key="15">
    <source>
        <dbReference type="PIRSR" id="PIRSR006404-1"/>
    </source>
</evidence>
<dbReference type="Gene3D" id="3.10.580.10">
    <property type="entry name" value="CBS-domain"/>
    <property type="match status" value="1"/>
</dbReference>
<evidence type="ECO:0000256" key="3">
    <source>
        <dbReference type="ARBA" id="ARBA00022475"/>
    </source>
</evidence>
<name>A0A345T1P1_9ACTN</name>
<evidence type="ECO:0000256" key="12">
    <source>
        <dbReference type="ARBA" id="ARBA00023122"/>
    </source>
</evidence>
<proteinExistence type="inferred from homology"/>
<evidence type="ECO:0000256" key="14">
    <source>
        <dbReference type="PIRNR" id="PIRNR006404"/>
    </source>
</evidence>
<evidence type="ECO:0000256" key="1">
    <source>
        <dbReference type="ARBA" id="ARBA00004651"/>
    </source>
</evidence>
<evidence type="ECO:0000256" key="10">
    <source>
        <dbReference type="ARBA" id="ARBA00022989"/>
    </source>
</evidence>
<dbReference type="GO" id="GO:0006508">
    <property type="term" value="P:proteolysis"/>
    <property type="evidence" value="ECO:0007669"/>
    <property type="project" value="UniProtKB-KW"/>
</dbReference>
<keyword evidence="13 14" id="KW-0472">Membrane</keyword>
<keyword evidence="10 14" id="KW-1133">Transmembrane helix</keyword>
<comment type="similarity">
    <text evidence="2 14">Belongs to the peptidase M50B family.</text>
</comment>
<dbReference type="InterPro" id="IPR046342">
    <property type="entry name" value="CBS_dom_sf"/>
</dbReference>
<dbReference type="PIRSF" id="PIRSF006404">
    <property type="entry name" value="UCP006404_Pept_M50_CBS"/>
    <property type="match status" value="1"/>
</dbReference>
<feature type="domain" description="CBS" evidence="18">
    <location>
        <begin position="314"/>
        <end position="371"/>
    </location>
</feature>
<dbReference type="Pfam" id="PF02163">
    <property type="entry name" value="Peptidase_M50"/>
    <property type="match status" value="2"/>
</dbReference>
<dbReference type="GO" id="GO:0005886">
    <property type="term" value="C:plasma membrane"/>
    <property type="evidence" value="ECO:0007669"/>
    <property type="project" value="UniProtKB-SubCell"/>
</dbReference>
<dbReference type="SMART" id="SM00116">
    <property type="entry name" value="CBS"/>
    <property type="match status" value="2"/>
</dbReference>
<feature type="transmembrane region" description="Helical" evidence="14">
    <location>
        <begin position="7"/>
        <end position="27"/>
    </location>
</feature>
<dbReference type="CDD" id="cd06164">
    <property type="entry name" value="S2P-M50_SpoIVFB_CBS"/>
    <property type="match status" value="1"/>
</dbReference>
<dbReference type="InterPro" id="IPR008915">
    <property type="entry name" value="Peptidase_M50"/>
</dbReference>
<evidence type="ECO:0000313" key="20">
    <source>
        <dbReference type="Proteomes" id="UP000249340"/>
    </source>
</evidence>
<evidence type="ECO:0000313" key="19">
    <source>
        <dbReference type="EMBL" id="AXI79896.1"/>
    </source>
</evidence>
<keyword evidence="9 14" id="KW-0862">Zinc</keyword>
<keyword evidence="5 14" id="KW-0812">Transmembrane</keyword>
<dbReference type="AlphaFoldDB" id="A0A345T1P1"/>
<dbReference type="InterPro" id="IPR016483">
    <property type="entry name" value="UCP006404_Pept_M50_CBS"/>
</dbReference>
<dbReference type="RefSeq" id="WP_111493519.1">
    <property type="nucleotide sequence ID" value="NZ_CP031264.1"/>
</dbReference>
<dbReference type="GO" id="GO:0046872">
    <property type="term" value="F:metal ion binding"/>
    <property type="evidence" value="ECO:0007669"/>
    <property type="project" value="UniProtKB-UniRule"/>
</dbReference>
<evidence type="ECO:0000256" key="17">
    <source>
        <dbReference type="PROSITE-ProRule" id="PRU00703"/>
    </source>
</evidence>
<evidence type="ECO:0000256" key="13">
    <source>
        <dbReference type="ARBA" id="ARBA00023136"/>
    </source>
</evidence>
<keyword evidence="12 17" id="KW-0129">CBS domain</keyword>
<evidence type="ECO:0000256" key="16">
    <source>
        <dbReference type="PIRSR" id="PIRSR006404-2"/>
    </source>
</evidence>
<feature type="active site" evidence="15">
    <location>
        <position position="68"/>
    </location>
</feature>
<feature type="transmembrane region" description="Helical" evidence="14">
    <location>
        <begin position="47"/>
        <end position="67"/>
    </location>
</feature>
<dbReference type="Proteomes" id="UP000249340">
    <property type="component" value="Chromosome"/>
</dbReference>
<evidence type="ECO:0000256" key="9">
    <source>
        <dbReference type="ARBA" id="ARBA00022833"/>
    </source>
</evidence>
<evidence type="ECO:0000256" key="7">
    <source>
        <dbReference type="ARBA" id="ARBA00022737"/>
    </source>
</evidence>
<protein>
    <recommendedName>
        <fullName evidence="14">Zinc metalloprotease</fullName>
    </recommendedName>
</protein>
<keyword evidence="7" id="KW-0677">Repeat</keyword>
<dbReference type="PROSITE" id="PS51371">
    <property type="entry name" value="CBS"/>
    <property type="match status" value="1"/>
</dbReference>
<dbReference type="SUPFAM" id="SSF54631">
    <property type="entry name" value="CBS-domain pair"/>
    <property type="match status" value="1"/>
</dbReference>
<feature type="transmembrane region" description="Helical" evidence="14">
    <location>
        <begin position="104"/>
        <end position="128"/>
    </location>
</feature>
<dbReference type="Pfam" id="PF00571">
    <property type="entry name" value="CBS"/>
    <property type="match status" value="1"/>
</dbReference>
<dbReference type="KEGG" id="stri:C7M71_023330"/>
<organism evidence="19 20">
    <name type="scientific">Peterkaempfera bronchialis</name>
    <dbReference type="NCBI Taxonomy" id="2126346"/>
    <lineage>
        <taxon>Bacteria</taxon>
        <taxon>Bacillati</taxon>
        <taxon>Actinomycetota</taxon>
        <taxon>Actinomycetes</taxon>
        <taxon>Kitasatosporales</taxon>
        <taxon>Streptomycetaceae</taxon>
        <taxon>Peterkaempfera</taxon>
    </lineage>
</organism>
<feature type="transmembrane region" description="Helical" evidence="14">
    <location>
        <begin position="134"/>
        <end position="159"/>
    </location>
</feature>
<dbReference type="OrthoDB" id="9781963at2"/>
<dbReference type="EMBL" id="CP031264">
    <property type="protein sequence ID" value="AXI79896.1"/>
    <property type="molecule type" value="Genomic_DNA"/>
</dbReference>
<evidence type="ECO:0000256" key="2">
    <source>
        <dbReference type="ARBA" id="ARBA00007931"/>
    </source>
</evidence>
<feature type="binding site" evidence="16">
    <location>
        <position position="71"/>
    </location>
    <ligand>
        <name>Zn(2+)</name>
        <dbReference type="ChEBI" id="CHEBI:29105"/>
        <note>catalytic</note>
    </ligand>
</feature>
<keyword evidence="20" id="KW-1185">Reference proteome</keyword>
<feature type="binding site" evidence="16">
    <location>
        <position position="67"/>
    </location>
    <ligand>
        <name>Zn(2+)</name>
        <dbReference type="ChEBI" id="CHEBI:29105"/>
        <note>catalytic</note>
    </ligand>
</feature>
<evidence type="ECO:0000259" key="18">
    <source>
        <dbReference type="PROSITE" id="PS51371"/>
    </source>
</evidence>